<protein>
    <recommendedName>
        <fullName evidence="4">2-dehydropantoate 2-reductase</fullName>
        <ecNumber evidence="4">1.1.1.169</ecNumber>
    </recommendedName>
    <alternativeName>
        <fullName evidence="4">Ketopantoate reductase</fullName>
    </alternativeName>
</protein>
<dbReference type="FunFam" id="3.40.50.720:FF:000307">
    <property type="entry name" value="2-dehydropantoate 2-reductase"/>
    <property type="match status" value="1"/>
</dbReference>
<evidence type="ECO:0000259" key="5">
    <source>
        <dbReference type="Pfam" id="PF02558"/>
    </source>
</evidence>
<comment type="function">
    <text evidence="4">Catalyzes the NADPH-dependent reduction of ketopantoate into pantoic acid.</text>
</comment>
<dbReference type="EMBL" id="QUNO01000002">
    <property type="protein sequence ID" value="REH53847.1"/>
    <property type="molecule type" value="Genomic_DNA"/>
</dbReference>
<accession>A0A3E0I5D3</accession>
<dbReference type="InterPro" id="IPR013752">
    <property type="entry name" value="KPA_reductase"/>
</dbReference>
<dbReference type="GO" id="GO:0008677">
    <property type="term" value="F:2-dehydropantoate 2-reductase activity"/>
    <property type="evidence" value="ECO:0007669"/>
    <property type="project" value="UniProtKB-EC"/>
</dbReference>
<dbReference type="Proteomes" id="UP000256269">
    <property type="component" value="Unassembled WGS sequence"/>
</dbReference>
<dbReference type="InterPro" id="IPR003710">
    <property type="entry name" value="ApbA"/>
</dbReference>
<keyword evidence="8" id="KW-1185">Reference proteome</keyword>
<evidence type="ECO:0000313" key="7">
    <source>
        <dbReference type="EMBL" id="REH53847.1"/>
    </source>
</evidence>
<comment type="similarity">
    <text evidence="1 4">Belongs to the ketopantoate reductase family.</text>
</comment>
<dbReference type="InterPro" id="IPR013328">
    <property type="entry name" value="6PGD_dom2"/>
</dbReference>
<evidence type="ECO:0000256" key="1">
    <source>
        <dbReference type="ARBA" id="ARBA00007870"/>
    </source>
</evidence>
<keyword evidence="4" id="KW-0566">Pantothenate biosynthesis</keyword>
<dbReference type="Gene3D" id="1.10.1040.10">
    <property type="entry name" value="N-(1-d-carboxylethyl)-l-norvaline Dehydrogenase, domain 2"/>
    <property type="match status" value="1"/>
</dbReference>
<dbReference type="AlphaFoldDB" id="A0A3E0I5D3"/>
<dbReference type="InterPro" id="IPR013332">
    <property type="entry name" value="KPR_N"/>
</dbReference>
<dbReference type="InterPro" id="IPR008927">
    <property type="entry name" value="6-PGluconate_DH-like_C_sf"/>
</dbReference>
<dbReference type="GO" id="GO:0005737">
    <property type="term" value="C:cytoplasm"/>
    <property type="evidence" value="ECO:0007669"/>
    <property type="project" value="TreeGrafter"/>
</dbReference>
<dbReference type="PANTHER" id="PTHR21708:SF26">
    <property type="entry name" value="2-DEHYDROPANTOATE 2-REDUCTASE"/>
    <property type="match status" value="1"/>
</dbReference>
<gene>
    <name evidence="7" type="ORF">BCF44_10268</name>
</gene>
<comment type="caution">
    <text evidence="7">The sequence shown here is derived from an EMBL/GenBank/DDBJ whole genome shotgun (WGS) entry which is preliminary data.</text>
</comment>
<feature type="domain" description="Ketopantoate reductase N-terminal" evidence="5">
    <location>
        <begin position="3"/>
        <end position="148"/>
    </location>
</feature>
<dbReference type="EC" id="1.1.1.169" evidence="4"/>
<comment type="pathway">
    <text evidence="4">Cofactor biosynthesis; (R)-pantothenate biosynthesis; (R)-pantoate from 3-methyl-2-oxobutanoate: step 2/2.</text>
</comment>
<dbReference type="OrthoDB" id="4186253at2"/>
<evidence type="ECO:0000256" key="2">
    <source>
        <dbReference type="ARBA" id="ARBA00022857"/>
    </source>
</evidence>
<name>A0A3E0I5D3_9PSEU</name>
<dbReference type="NCBIfam" id="TIGR00745">
    <property type="entry name" value="apbA_panE"/>
    <property type="match status" value="1"/>
</dbReference>
<dbReference type="InterPro" id="IPR036291">
    <property type="entry name" value="NAD(P)-bd_dom_sf"/>
</dbReference>
<dbReference type="SUPFAM" id="SSF51735">
    <property type="entry name" value="NAD(P)-binding Rossmann-fold domains"/>
    <property type="match status" value="1"/>
</dbReference>
<feature type="domain" description="Ketopantoate reductase C-terminal" evidence="6">
    <location>
        <begin position="178"/>
        <end position="299"/>
    </location>
</feature>
<evidence type="ECO:0000256" key="3">
    <source>
        <dbReference type="ARBA" id="ARBA00023002"/>
    </source>
</evidence>
<dbReference type="PANTHER" id="PTHR21708">
    <property type="entry name" value="PROBABLE 2-DEHYDROPANTOATE 2-REDUCTASE"/>
    <property type="match status" value="1"/>
</dbReference>
<dbReference type="SUPFAM" id="SSF48179">
    <property type="entry name" value="6-phosphogluconate dehydrogenase C-terminal domain-like"/>
    <property type="match status" value="1"/>
</dbReference>
<keyword evidence="2 4" id="KW-0521">NADP</keyword>
<evidence type="ECO:0000259" key="6">
    <source>
        <dbReference type="Pfam" id="PF08546"/>
    </source>
</evidence>
<dbReference type="RefSeq" id="WP_116172971.1">
    <property type="nucleotide sequence ID" value="NZ_CP144375.1"/>
</dbReference>
<dbReference type="Pfam" id="PF02558">
    <property type="entry name" value="ApbA"/>
    <property type="match status" value="1"/>
</dbReference>
<evidence type="ECO:0000313" key="8">
    <source>
        <dbReference type="Proteomes" id="UP000256269"/>
    </source>
</evidence>
<sequence>MRILVIGAGATGGLFGARLAAAGRDVTFLVRPRRAEILRERGLRVHGGGQDTTIHPKILVTGEITETYDAILVSVKATGLDRAIEDLAPAVGPDTLIMPFLNGMRHLDALDKRFGADRVLGGVVKVQTTVDENGDILRVGDFEDMAYGARTGTSPRRLAELHSTLGNAGFPAVLSDHIDADMWAKWVFIASAGAETCLLRGTVGEVVAAGGARFAADLVDECAAVAAASGYPVSDQARAGLKAMATAPGSPAATSMYRDLTSGYPTEADHLLGDMVDRARQLDVPTPLLELATVAMRVYENRLAQK</sequence>
<dbReference type="Pfam" id="PF08546">
    <property type="entry name" value="ApbA_C"/>
    <property type="match status" value="1"/>
</dbReference>
<dbReference type="InterPro" id="IPR051402">
    <property type="entry name" value="KPR-Related"/>
</dbReference>
<dbReference type="UniPathway" id="UPA00028">
    <property type="reaction ID" value="UER00004"/>
</dbReference>
<dbReference type="FunFam" id="1.10.1040.10:FF:000017">
    <property type="entry name" value="2-dehydropantoate 2-reductase"/>
    <property type="match status" value="1"/>
</dbReference>
<organism evidence="7 8">
    <name type="scientific">Kutzneria buriramensis</name>
    <dbReference type="NCBI Taxonomy" id="1045776"/>
    <lineage>
        <taxon>Bacteria</taxon>
        <taxon>Bacillati</taxon>
        <taxon>Actinomycetota</taxon>
        <taxon>Actinomycetes</taxon>
        <taxon>Pseudonocardiales</taxon>
        <taxon>Pseudonocardiaceae</taxon>
        <taxon>Kutzneria</taxon>
    </lineage>
</organism>
<dbReference type="GO" id="GO:0015940">
    <property type="term" value="P:pantothenate biosynthetic process"/>
    <property type="evidence" value="ECO:0007669"/>
    <property type="project" value="UniProtKB-UniPathway"/>
</dbReference>
<keyword evidence="3 4" id="KW-0560">Oxidoreductase</keyword>
<dbReference type="Gene3D" id="3.40.50.720">
    <property type="entry name" value="NAD(P)-binding Rossmann-like Domain"/>
    <property type="match status" value="1"/>
</dbReference>
<evidence type="ECO:0000256" key="4">
    <source>
        <dbReference type="RuleBase" id="RU362068"/>
    </source>
</evidence>
<proteinExistence type="inferred from homology"/>
<comment type="catalytic activity">
    <reaction evidence="4">
        <text>(R)-pantoate + NADP(+) = 2-dehydropantoate + NADPH + H(+)</text>
        <dbReference type="Rhea" id="RHEA:16233"/>
        <dbReference type="ChEBI" id="CHEBI:11561"/>
        <dbReference type="ChEBI" id="CHEBI:15378"/>
        <dbReference type="ChEBI" id="CHEBI:15980"/>
        <dbReference type="ChEBI" id="CHEBI:57783"/>
        <dbReference type="ChEBI" id="CHEBI:58349"/>
        <dbReference type="EC" id="1.1.1.169"/>
    </reaction>
</comment>
<reference evidence="7 8" key="1">
    <citation type="submission" date="2018-08" db="EMBL/GenBank/DDBJ databases">
        <title>Genomic Encyclopedia of Archaeal and Bacterial Type Strains, Phase II (KMG-II): from individual species to whole genera.</title>
        <authorList>
            <person name="Goeker M."/>
        </authorList>
    </citation>
    <scope>NUCLEOTIDE SEQUENCE [LARGE SCALE GENOMIC DNA]</scope>
    <source>
        <strain evidence="7 8">DSM 45791</strain>
    </source>
</reference>